<name>A0A974Y4Z2_9GAMM</name>
<evidence type="ECO:0000313" key="3">
    <source>
        <dbReference type="EMBL" id="QSX78271.1"/>
    </source>
</evidence>
<dbReference type="EMBL" id="CP071518">
    <property type="protein sequence ID" value="QSX78271.1"/>
    <property type="molecule type" value="Genomic_DNA"/>
</dbReference>
<feature type="transmembrane region" description="Helical" evidence="2">
    <location>
        <begin position="147"/>
        <end position="169"/>
    </location>
</feature>
<evidence type="ECO:0000313" key="4">
    <source>
        <dbReference type="Proteomes" id="UP000639274"/>
    </source>
</evidence>
<evidence type="ECO:0000256" key="1">
    <source>
        <dbReference type="SAM" id="MobiDB-lite"/>
    </source>
</evidence>
<keyword evidence="2" id="KW-0472">Membrane</keyword>
<reference evidence="3 4" key="1">
    <citation type="submission" date="2021-03" db="EMBL/GenBank/DDBJ databases">
        <title>Lysobacter sp. nov. isolated from soil of gangwondo yeongwol, south Korea.</title>
        <authorList>
            <person name="Kim K.R."/>
            <person name="Kim K.H."/>
            <person name="Jeon C.O."/>
        </authorList>
    </citation>
    <scope>NUCLEOTIDE SEQUENCE [LARGE SCALE GENOMIC DNA]</scope>
    <source>
        <strain evidence="3 4">R19</strain>
    </source>
</reference>
<organism evidence="3 4">
    <name type="scientific">Agrilutibacter solisilvae</name>
    <dbReference type="NCBI Taxonomy" id="2763317"/>
    <lineage>
        <taxon>Bacteria</taxon>
        <taxon>Pseudomonadati</taxon>
        <taxon>Pseudomonadota</taxon>
        <taxon>Gammaproteobacteria</taxon>
        <taxon>Lysobacterales</taxon>
        <taxon>Lysobacteraceae</taxon>
        <taxon>Agrilutibacter</taxon>
    </lineage>
</organism>
<dbReference type="AlphaFoldDB" id="A0A974Y4Z2"/>
<proteinExistence type="predicted"/>
<feature type="region of interest" description="Disordered" evidence="1">
    <location>
        <begin position="219"/>
        <end position="242"/>
    </location>
</feature>
<dbReference type="Proteomes" id="UP000639274">
    <property type="component" value="Chromosome"/>
</dbReference>
<feature type="transmembrane region" description="Helical" evidence="2">
    <location>
        <begin position="58"/>
        <end position="78"/>
    </location>
</feature>
<gene>
    <name evidence="3" type="ORF">I8J32_016605</name>
</gene>
<keyword evidence="4" id="KW-1185">Reference proteome</keyword>
<sequence>MSLGGERPQSAASWLYDDLLAWLCPGGLLLTALVLRYPAGLHLLRAEAPELTLPTWFAGAYVLGLALSPLGRLIYAIAQAIVWPRLRQAWAPAIAFLGQRLARSEGLVLPDAAQMSTSVFHDADRRMREYLEAVEPSSRQSLNRMKVLCSLACNSAAACVVFVVVELLMGRAREWTPSQVGVGVVVIVLALVAAVYRERRRQRTQLSIWRRLQVLADPPSRQQLRPRSDVPPARPQLSESAT</sequence>
<protein>
    <submittedName>
        <fullName evidence="3">Uncharacterized protein</fullName>
    </submittedName>
</protein>
<accession>A0A974Y4Z2</accession>
<feature type="transmembrane region" description="Helical" evidence="2">
    <location>
        <begin position="175"/>
        <end position="196"/>
    </location>
</feature>
<dbReference type="RefSeq" id="WP_200613759.1">
    <property type="nucleotide sequence ID" value="NZ_CP071518.1"/>
</dbReference>
<feature type="transmembrane region" description="Helical" evidence="2">
    <location>
        <begin position="20"/>
        <end position="38"/>
    </location>
</feature>
<keyword evidence="2" id="KW-0812">Transmembrane</keyword>
<evidence type="ECO:0000256" key="2">
    <source>
        <dbReference type="SAM" id="Phobius"/>
    </source>
</evidence>
<dbReference type="KEGG" id="lsf:I8J32_016605"/>
<keyword evidence="2" id="KW-1133">Transmembrane helix</keyword>